<dbReference type="InterPro" id="IPR050113">
    <property type="entry name" value="Ub_conjugating_enzyme"/>
</dbReference>
<dbReference type="CDD" id="cd23813">
    <property type="entry name" value="UBCc_UBE2N"/>
    <property type="match status" value="1"/>
</dbReference>
<evidence type="ECO:0000313" key="6">
    <source>
        <dbReference type="EMBL" id="OHT05040.1"/>
    </source>
</evidence>
<evidence type="ECO:0000313" key="7">
    <source>
        <dbReference type="Proteomes" id="UP000179807"/>
    </source>
</evidence>
<dbReference type="FunFam" id="3.10.110.10:FF:000073">
    <property type="entry name" value="Ubiquitin-conjugating enzyme E2 N"/>
    <property type="match status" value="1"/>
</dbReference>
<sequence length="197" mass="22790">MTYEEKCNKNTFRVKCGERSSNDKVEHSGSRNFFRGNRYFCWRPFICKMNIEGRILKEIKELQTNPPPGISARPKPDNNRHFDVRLIGPRDTPFEEGIFRLELFLPEGYPISPPKVHFMTKIFHPNIDQIGRVCLDILKSKWSPALKISSLLVSIQSLISEPNPDDPLDTAIAKKWKEDPEGAKKTAREWTALYAMQ</sequence>
<dbReference type="InterPro" id="IPR016135">
    <property type="entry name" value="UBQ-conjugating_enzyme/RWD"/>
</dbReference>
<protein>
    <submittedName>
        <fullName evidence="6">Ubiquitin-conjugating enzyme E2 35</fullName>
    </submittedName>
</protein>
<dbReference type="AlphaFoldDB" id="A0A1J4K2L1"/>
<evidence type="ECO:0000256" key="1">
    <source>
        <dbReference type="ARBA" id="ARBA00022679"/>
    </source>
</evidence>
<dbReference type="PROSITE" id="PS50127">
    <property type="entry name" value="UBC_2"/>
    <property type="match status" value="1"/>
</dbReference>
<evidence type="ECO:0000256" key="2">
    <source>
        <dbReference type="ARBA" id="ARBA00022786"/>
    </source>
</evidence>
<keyword evidence="2 4" id="KW-0833">Ubl conjugation pathway</keyword>
<evidence type="ECO:0000256" key="4">
    <source>
        <dbReference type="RuleBase" id="RU362109"/>
    </source>
</evidence>
<dbReference type="InterPro" id="IPR023313">
    <property type="entry name" value="UBQ-conjugating_AS"/>
</dbReference>
<evidence type="ECO:0000259" key="5">
    <source>
        <dbReference type="PROSITE" id="PS50127"/>
    </source>
</evidence>
<gene>
    <name evidence="6" type="primary">UBC35</name>
    <name evidence="6" type="ORF">TRFO_06017</name>
</gene>
<dbReference type="GeneID" id="94827545"/>
<dbReference type="VEuPathDB" id="TrichDB:TRFO_06017"/>
<keyword evidence="7" id="KW-1185">Reference proteome</keyword>
<dbReference type="InterPro" id="IPR000608">
    <property type="entry name" value="UBC"/>
</dbReference>
<comment type="similarity">
    <text evidence="4">Belongs to the ubiquitin-conjugating enzyme family.</text>
</comment>
<dbReference type="SUPFAM" id="SSF54495">
    <property type="entry name" value="UBC-like"/>
    <property type="match status" value="1"/>
</dbReference>
<dbReference type="Pfam" id="PF00179">
    <property type="entry name" value="UQ_con"/>
    <property type="match status" value="1"/>
</dbReference>
<dbReference type="SMART" id="SM00212">
    <property type="entry name" value="UBCc"/>
    <property type="match status" value="1"/>
</dbReference>
<dbReference type="GO" id="GO:0005524">
    <property type="term" value="F:ATP binding"/>
    <property type="evidence" value="ECO:0007669"/>
    <property type="project" value="UniProtKB-UniRule"/>
</dbReference>
<reference evidence="6" key="1">
    <citation type="submission" date="2016-10" db="EMBL/GenBank/DDBJ databases">
        <authorList>
            <person name="Benchimol M."/>
            <person name="Almeida L.G."/>
            <person name="Vasconcelos A.T."/>
            <person name="Perreira-Neves A."/>
            <person name="Rosa I.A."/>
            <person name="Tasca T."/>
            <person name="Bogo M.R."/>
            <person name="de Souza W."/>
        </authorList>
    </citation>
    <scope>NUCLEOTIDE SEQUENCE [LARGE SCALE GENOMIC DNA]</scope>
    <source>
        <strain evidence="6">K</strain>
    </source>
</reference>
<keyword evidence="4" id="KW-0547">Nucleotide-binding</keyword>
<feature type="domain" description="UBC core" evidence="5">
    <location>
        <begin position="50"/>
        <end position="196"/>
    </location>
</feature>
<organism evidence="6 7">
    <name type="scientific">Tritrichomonas foetus</name>
    <dbReference type="NCBI Taxonomy" id="1144522"/>
    <lineage>
        <taxon>Eukaryota</taxon>
        <taxon>Metamonada</taxon>
        <taxon>Parabasalia</taxon>
        <taxon>Tritrichomonadida</taxon>
        <taxon>Tritrichomonadidae</taxon>
        <taxon>Tritrichomonas</taxon>
    </lineage>
</organism>
<evidence type="ECO:0000256" key="3">
    <source>
        <dbReference type="PROSITE-ProRule" id="PRU10133"/>
    </source>
</evidence>
<dbReference type="OrthoDB" id="10252682at2759"/>
<dbReference type="Proteomes" id="UP000179807">
    <property type="component" value="Unassembled WGS sequence"/>
</dbReference>
<proteinExistence type="inferred from homology"/>
<dbReference type="PROSITE" id="PS00183">
    <property type="entry name" value="UBC_1"/>
    <property type="match status" value="1"/>
</dbReference>
<keyword evidence="1" id="KW-0808">Transferase</keyword>
<dbReference type="Gene3D" id="3.10.110.10">
    <property type="entry name" value="Ubiquitin Conjugating Enzyme"/>
    <property type="match status" value="1"/>
</dbReference>
<dbReference type="GO" id="GO:0016740">
    <property type="term" value="F:transferase activity"/>
    <property type="evidence" value="ECO:0007669"/>
    <property type="project" value="UniProtKB-KW"/>
</dbReference>
<accession>A0A1J4K2L1</accession>
<feature type="active site" description="Glycyl thioester intermediate" evidence="3">
    <location>
        <position position="134"/>
    </location>
</feature>
<comment type="caution">
    <text evidence="6">The sequence shown here is derived from an EMBL/GenBank/DDBJ whole genome shotgun (WGS) entry which is preliminary data.</text>
</comment>
<dbReference type="PANTHER" id="PTHR24067">
    <property type="entry name" value="UBIQUITIN-CONJUGATING ENZYME E2"/>
    <property type="match status" value="1"/>
</dbReference>
<name>A0A1J4K2L1_9EUKA</name>
<dbReference type="RefSeq" id="XP_068358176.1">
    <property type="nucleotide sequence ID" value="XM_068492841.1"/>
</dbReference>
<dbReference type="EMBL" id="MLAK01000771">
    <property type="protein sequence ID" value="OHT05040.1"/>
    <property type="molecule type" value="Genomic_DNA"/>
</dbReference>
<keyword evidence="4" id="KW-0067">ATP-binding</keyword>